<organism evidence="7 8">
    <name type="scientific">Aquincola tertiaricarbonis</name>
    <dbReference type="NCBI Taxonomy" id="391953"/>
    <lineage>
        <taxon>Bacteria</taxon>
        <taxon>Pseudomonadati</taxon>
        <taxon>Pseudomonadota</taxon>
        <taxon>Betaproteobacteria</taxon>
        <taxon>Burkholderiales</taxon>
        <taxon>Sphaerotilaceae</taxon>
        <taxon>Aquincola</taxon>
    </lineage>
</organism>
<proteinExistence type="inferred from homology"/>
<evidence type="ECO:0000256" key="3">
    <source>
        <dbReference type="ARBA" id="ARBA00022630"/>
    </source>
</evidence>
<dbReference type="InterPro" id="IPR037069">
    <property type="entry name" value="AcylCoA_DH/ox_N_sf"/>
</dbReference>
<feature type="domain" description="Acyl-CoA dehydrogenase/oxidase C-terminal" evidence="6">
    <location>
        <begin position="207"/>
        <end position="337"/>
    </location>
</feature>
<evidence type="ECO:0000313" key="7">
    <source>
        <dbReference type="EMBL" id="URI07586.1"/>
    </source>
</evidence>
<dbReference type="SUPFAM" id="SSF47203">
    <property type="entry name" value="Acyl-CoA dehydrogenase C-terminal domain-like"/>
    <property type="match status" value="1"/>
</dbReference>
<keyword evidence="3" id="KW-0285">Flavoprotein</keyword>
<keyword evidence="4" id="KW-0274">FAD</keyword>
<dbReference type="Pfam" id="PF00441">
    <property type="entry name" value="Acyl-CoA_dh_1"/>
    <property type="match status" value="1"/>
</dbReference>
<dbReference type="SUPFAM" id="SSF56645">
    <property type="entry name" value="Acyl-CoA dehydrogenase NM domain-like"/>
    <property type="match status" value="1"/>
</dbReference>
<evidence type="ECO:0000256" key="2">
    <source>
        <dbReference type="ARBA" id="ARBA00009347"/>
    </source>
</evidence>
<reference evidence="7" key="1">
    <citation type="submission" date="2022-05" db="EMBL/GenBank/DDBJ databases">
        <title>An RpoN-dependent PEP-CTERM gene is involved in floc formation of an Aquincola tertiaricarbonis strain.</title>
        <authorList>
            <person name="Qiu D."/>
            <person name="Xia M."/>
        </authorList>
    </citation>
    <scope>NUCLEOTIDE SEQUENCE</scope>
    <source>
        <strain evidence="7">RN12</strain>
    </source>
</reference>
<dbReference type="InterPro" id="IPR009075">
    <property type="entry name" value="AcylCo_DH/oxidase_C"/>
</dbReference>
<keyword evidence="8" id="KW-1185">Reference proteome</keyword>
<evidence type="ECO:0000313" key="8">
    <source>
        <dbReference type="Proteomes" id="UP001056201"/>
    </source>
</evidence>
<comment type="similarity">
    <text evidence="2">Belongs to the acyl-CoA dehydrogenase family.</text>
</comment>
<evidence type="ECO:0000256" key="1">
    <source>
        <dbReference type="ARBA" id="ARBA00001974"/>
    </source>
</evidence>
<evidence type="ECO:0000256" key="4">
    <source>
        <dbReference type="ARBA" id="ARBA00022827"/>
    </source>
</evidence>
<dbReference type="Gene3D" id="1.10.540.10">
    <property type="entry name" value="Acyl-CoA dehydrogenase/oxidase, N-terminal domain"/>
    <property type="match status" value="1"/>
</dbReference>
<sequence>MDAESLDLLLGTADRWFAAHGSLASRLARFRQGHREEDGAWAAMADLGWLALTLPETQEGFGASMAQALGLLRAAGRDARPEPLGLHLLLAPWWARQRPQHAGALASAQMRLALADLPVRAGLRLAQGHVQGRADLVMGGLYASHVLLPMPDAEGTLLCVDLSGPGVQALPVRLLDGRHGVRLVFEAAPAEEVGVGAAPLVRDLAAAALVADAVGVLEAGFELTLAYLKQRQQFGRPLSDQQALQHRMAEVFCDLQQLIALAGRLAAELDAQPDALPATLPAAKSFVGRRALRAMGQLIQVSGGIGMTEEYRLGHLYKRLQISATLFGDAEHQLQRIDVRRTLLAA</sequence>
<gene>
    <name evidence="7" type="ORF">MW290_02900</name>
</gene>
<evidence type="ECO:0000256" key="5">
    <source>
        <dbReference type="ARBA" id="ARBA00023002"/>
    </source>
</evidence>
<dbReference type="EMBL" id="CP097635">
    <property type="protein sequence ID" value="URI07586.1"/>
    <property type="molecule type" value="Genomic_DNA"/>
</dbReference>
<dbReference type="PANTHER" id="PTHR43884">
    <property type="entry name" value="ACYL-COA DEHYDROGENASE"/>
    <property type="match status" value="1"/>
</dbReference>
<accession>A0ABY4S6N3</accession>
<dbReference type="InterPro" id="IPR009100">
    <property type="entry name" value="AcylCoA_DH/oxidase_NM_dom_sf"/>
</dbReference>
<name>A0ABY4S6N3_AQUTE</name>
<keyword evidence="5" id="KW-0560">Oxidoreductase</keyword>
<evidence type="ECO:0000259" key="6">
    <source>
        <dbReference type="Pfam" id="PF00441"/>
    </source>
</evidence>
<dbReference type="InterPro" id="IPR036250">
    <property type="entry name" value="AcylCo_DH-like_C"/>
</dbReference>
<dbReference type="PANTHER" id="PTHR43884:SF20">
    <property type="entry name" value="ACYL-COA DEHYDROGENASE FADE28"/>
    <property type="match status" value="1"/>
</dbReference>
<dbReference type="Proteomes" id="UP001056201">
    <property type="component" value="Chromosome 1"/>
</dbReference>
<protein>
    <submittedName>
        <fullName evidence="7">Acyl-CoA dehydrogenase family protein</fullName>
    </submittedName>
</protein>
<dbReference type="Gene3D" id="1.20.140.10">
    <property type="entry name" value="Butyryl-CoA Dehydrogenase, subunit A, domain 3"/>
    <property type="match status" value="1"/>
</dbReference>
<comment type="cofactor">
    <cofactor evidence="1">
        <name>FAD</name>
        <dbReference type="ChEBI" id="CHEBI:57692"/>
    </cofactor>
</comment>
<dbReference type="RefSeq" id="WP_250195820.1">
    <property type="nucleotide sequence ID" value="NZ_CP097635.1"/>
</dbReference>